<keyword evidence="7" id="KW-0653">Protein transport</keyword>
<comment type="caution">
    <text evidence="9">The sequence shown here is derived from an EMBL/GenBank/DDBJ whole genome shotgun (WGS) entry which is preliminary data.</text>
</comment>
<reference evidence="9" key="1">
    <citation type="journal article" date="2015" name="Nature">
        <title>Complex archaea that bridge the gap between prokaryotes and eukaryotes.</title>
        <authorList>
            <person name="Spang A."/>
            <person name="Saw J.H."/>
            <person name="Jorgensen S.L."/>
            <person name="Zaremba-Niedzwiedzka K."/>
            <person name="Martijn J."/>
            <person name="Lind A.E."/>
            <person name="van Eijk R."/>
            <person name="Schleper C."/>
            <person name="Guy L."/>
            <person name="Ettema T.J."/>
        </authorList>
    </citation>
    <scope>NUCLEOTIDE SEQUENCE</scope>
</reference>
<evidence type="ECO:0000256" key="6">
    <source>
        <dbReference type="ARBA" id="ARBA00022764"/>
    </source>
</evidence>
<comment type="similarity">
    <text evidence="2">Belongs to the LolA family.</text>
</comment>
<organism evidence="9">
    <name type="scientific">marine sediment metagenome</name>
    <dbReference type="NCBI Taxonomy" id="412755"/>
    <lineage>
        <taxon>unclassified sequences</taxon>
        <taxon>metagenomes</taxon>
        <taxon>ecological metagenomes</taxon>
    </lineage>
</organism>
<dbReference type="CDD" id="cd16325">
    <property type="entry name" value="LolA"/>
    <property type="match status" value="1"/>
</dbReference>
<protein>
    <recommendedName>
        <fullName evidence="4">Outer-membrane lipoprotein carrier protein</fullName>
    </recommendedName>
</protein>
<dbReference type="PANTHER" id="PTHR35869">
    <property type="entry name" value="OUTER-MEMBRANE LIPOPROTEIN CARRIER PROTEIN"/>
    <property type="match status" value="1"/>
</dbReference>
<dbReference type="HAMAP" id="MF_00240">
    <property type="entry name" value="LolA"/>
    <property type="match status" value="1"/>
</dbReference>
<comment type="subunit">
    <text evidence="3">Monomer.</text>
</comment>
<dbReference type="InterPro" id="IPR004564">
    <property type="entry name" value="OM_lipoprot_carrier_LolA-like"/>
</dbReference>
<evidence type="ECO:0000256" key="5">
    <source>
        <dbReference type="ARBA" id="ARBA00022448"/>
    </source>
</evidence>
<dbReference type="InterPro" id="IPR029046">
    <property type="entry name" value="LolA/LolB/LppX"/>
</dbReference>
<dbReference type="NCBIfam" id="TIGR00547">
    <property type="entry name" value="lolA"/>
    <property type="match status" value="1"/>
</dbReference>
<dbReference type="GO" id="GO:0030288">
    <property type="term" value="C:outer membrane-bounded periplasmic space"/>
    <property type="evidence" value="ECO:0007669"/>
    <property type="project" value="TreeGrafter"/>
</dbReference>
<dbReference type="InterPro" id="IPR018323">
    <property type="entry name" value="OM_lipoprot_carrier_LolA_Pbac"/>
</dbReference>
<dbReference type="AlphaFoldDB" id="A0A0F9T300"/>
<dbReference type="EMBL" id="LAZR01000430">
    <property type="protein sequence ID" value="KKN69227.1"/>
    <property type="molecule type" value="Genomic_DNA"/>
</dbReference>
<evidence type="ECO:0000256" key="1">
    <source>
        <dbReference type="ARBA" id="ARBA00004418"/>
    </source>
</evidence>
<evidence type="ECO:0000256" key="4">
    <source>
        <dbReference type="ARBA" id="ARBA00014035"/>
    </source>
</evidence>
<keyword evidence="8" id="KW-0143">Chaperone</keyword>
<name>A0A0F9T300_9ZZZZ</name>
<evidence type="ECO:0000256" key="7">
    <source>
        <dbReference type="ARBA" id="ARBA00022927"/>
    </source>
</evidence>
<keyword evidence="6" id="KW-0574">Periplasm</keyword>
<gene>
    <name evidence="9" type="ORF">LCGC14_0443160</name>
</gene>
<dbReference type="GO" id="GO:0044874">
    <property type="term" value="P:lipoprotein localization to outer membrane"/>
    <property type="evidence" value="ECO:0007669"/>
    <property type="project" value="TreeGrafter"/>
</dbReference>
<evidence type="ECO:0000256" key="2">
    <source>
        <dbReference type="ARBA" id="ARBA00007615"/>
    </source>
</evidence>
<proteinExistence type="inferred from homology"/>
<accession>A0A0F9T300</accession>
<dbReference type="Gene3D" id="2.50.20.10">
    <property type="entry name" value="Lipoprotein localisation LolA/LolB/LppX"/>
    <property type="match status" value="1"/>
</dbReference>
<dbReference type="SUPFAM" id="SSF89392">
    <property type="entry name" value="Prokaryotic lipoproteins and lipoprotein localization factors"/>
    <property type="match status" value="1"/>
</dbReference>
<sequence length="217" mass="23715">MPTMLKSLLRGPVLLLCACALALPSMAAESDQKNAAKRLNELLSAANTMSATFSQMTLSSNGSSLQETTGQVALQRPGMFRWHTDAPLEQVLVSNGEKIWLYDPDLEQVTIQKLDQRLTHTPALLLSGDVSALAENFSISWKEGSAVDDFVLSPKASDSMFETLRLSFRNGVINDMQLNDPIGQRTNILFQGVKLNQPVDASQFNFTVPDGVDVISE</sequence>
<comment type="subcellular location">
    <subcellularLocation>
        <location evidence="1">Periplasm</location>
    </subcellularLocation>
</comment>
<evidence type="ECO:0000313" key="9">
    <source>
        <dbReference type="EMBL" id="KKN69227.1"/>
    </source>
</evidence>
<evidence type="ECO:0000256" key="8">
    <source>
        <dbReference type="ARBA" id="ARBA00023186"/>
    </source>
</evidence>
<dbReference type="Pfam" id="PF03548">
    <property type="entry name" value="LolA"/>
    <property type="match status" value="1"/>
</dbReference>
<dbReference type="GO" id="GO:0042953">
    <property type="term" value="P:lipoprotein transport"/>
    <property type="evidence" value="ECO:0007669"/>
    <property type="project" value="InterPro"/>
</dbReference>
<evidence type="ECO:0000256" key="3">
    <source>
        <dbReference type="ARBA" id="ARBA00011245"/>
    </source>
</evidence>
<keyword evidence="5" id="KW-0813">Transport</keyword>
<dbReference type="PANTHER" id="PTHR35869:SF1">
    <property type="entry name" value="OUTER-MEMBRANE LIPOPROTEIN CARRIER PROTEIN"/>
    <property type="match status" value="1"/>
</dbReference>